<dbReference type="AlphaFoldDB" id="A0A6J4RP71"/>
<protein>
    <submittedName>
        <fullName evidence="1">Uncharacterized protein</fullName>
    </submittedName>
</protein>
<organism evidence="1">
    <name type="scientific">uncultured Solirubrobacteraceae bacterium</name>
    <dbReference type="NCBI Taxonomy" id="1162706"/>
    <lineage>
        <taxon>Bacteria</taxon>
        <taxon>Bacillati</taxon>
        <taxon>Actinomycetota</taxon>
        <taxon>Thermoleophilia</taxon>
        <taxon>Solirubrobacterales</taxon>
        <taxon>Solirubrobacteraceae</taxon>
        <taxon>environmental samples</taxon>
    </lineage>
</organism>
<sequence length="83" mass="8990">MDDTTAQFFVMLGSVCDNARLADIPVTVRLADGREISGIPQAPASPALGDDELDNTGYRDELVLDEIRVKTADVRQLTLARDA</sequence>
<proteinExistence type="predicted"/>
<gene>
    <name evidence="1" type="ORF">AVDCRST_MAG85-489</name>
</gene>
<dbReference type="EMBL" id="CADCVT010000053">
    <property type="protein sequence ID" value="CAA9478212.1"/>
    <property type="molecule type" value="Genomic_DNA"/>
</dbReference>
<name>A0A6J4RP71_9ACTN</name>
<accession>A0A6J4RP71</accession>
<reference evidence="1" key="1">
    <citation type="submission" date="2020-02" db="EMBL/GenBank/DDBJ databases">
        <authorList>
            <person name="Meier V. D."/>
        </authorList>
    </citation>
    <scope>NUCLEOTIDE SEQUENCE</scope>
    <source>
        <strain evidence="1">AVDCRST_MAG85</strain>
    </source>
</reference>
<evidence type="ECO:0000313" key="1">
    <source>
        <dbReference type="EMBL" id="CAA9478212.1"/>
    </source>
</evidence>